<evidence type="ECO:0000259" key="1">
    <source>
        <dbReference type="Pfam" id="PF14252"/>
    </source>
</evidence>
<reference evidence="2" key="1">
    <citation type="submission" date="2023-05" db="EMBL/GenBank/DDBJ databases">
        <authorList>
            <person name="Zhang X."/>
        </authorList>
    </citation>
    <scope>NUCLEOTIDE SEQUENCE</scope>
    <source>
        <strain evidence="2">YF14B1</strain>
    </source>
</reference>
<accession>A0AAE3R118</accession>
<name>A0AAE3R118_9BACT</name>
<dbReference type="InterPro" id="IPR025592">
    <property type="entry name" value="DUF4347"/>
</dbReference>
<dbReference type="Proteomes" id="UP001241110">
    <property type="component" value="Unassembled WGS sequence"/>
</dbReference>
<protein>
    <submittedName>
        <fullName evidence="2">DUF4347 domain-containing protein</fullName>
    </submittedName>
</protein>
<evidence type="ECO:0000313" key="2">
    <source>
        <dbReference type="EMBL" id="MDJ1486128.1"/>
    </source>
</evidence>
<dbReference type="AlphaFoldDB" id="A0AAE3R118"/>
<comment type="caution">
    <text evidence="2">The sequence shown here is derived from an EMBL/GenBank/DDBJ whole genome shotgun (WGS) entry which is preliminary data.</text>
</comment>
<gene>
    <name evidence="2" type="ORF">QNI16_36940</name>
</gene>
<feature type="domain" description="DUF4347" evidence="1">
    <location>
        <begin position="57"/>
        <end position="128"/>
    </location>
</feature>
<proteinExistence type="predicted"/>
<dbReference type="RefSeq" id="WP_313989499.1">
    <property type="nucleotide sequence ID" value="NZ_JASJOS010000028.1"/>
</dbReference>
<dbReference type="EMBL" id="JASJOS010000028">
    <property type="protein sequence ID" value="MDJ1486128.1"/>
    <property type="molecule type" value="Genomic_DNA"/>
</dbReference>
<evidence type="ECO:0000313" key="3">
    <source>
        <dbReference type="Proteomes" id="UP001241110"/>
    </source>
</evidence>
<sequence>MAIPLLRGNPDQNQLWVSIYSQELESDALSRENAGYYYSCGSLSELQDIFDGLIRRGVHVSRLLFDTHGNSGKIKLGNQALAVCNIESWLANRNYQTIFNANSRILCNGCNVAEGTDGSAFLQKMGQIYLRTGGGTVRGWTSPGFASFVDGHVMHFWGDLKTVTIGNGGQVISEMIE</sequence>
<dbReference type="Pfam" id="PF14252">
    <property type="entry name" value="DUF4347"/>
    <property type="match status" value="1"/>
</dbReference>
<organism evidence="2 3">
    <name type="scientific">Xanthocytophaga flava</name>
    <dbReference type="NCBI Taxonomy" id="3048013"/>
    <lineage>
        <taxon>Bacteria</taxon>
        <taxon>Pseudomonadati</taxon>
        <taxon>Bacteroidota</taxon>
        <taxon>Cytophagia</taxon>
        <taxon>Cytophagales</taxon>
        <taxon>Rhodocytophagaceae</taxon>
        <taxon>Xanthocytophaga</taxon>
    </lineage>
</organism>